<dbReference type="EC" id="5.3.3.4" evidence="5 8"/>
<comment type="caution">
    <text evidence="10">The sequence shown here is derived from an EMBL/GenBank/DDBJ whole genome shotgun (WGS) entry which is preliminary data.</text>
</comment>
<dbReference type="PIRSF" id="PIRSF001486">
    <property type="entry name" value="CatC"/>
    <property type="match status" value="1"/>
</dbReference>
<keyword evidence="11" id="KW-1185">Reference proteome</keyword>
<dbReference type="EMBL" id="BMCU01000006">
    <property type="protein sequence ID" value="GGG26286.1"/>
    <property type="molecule type" value="Genomic_DNA"/>
</dbReference>
<proteinExistence type="inferred from homology"/>
<comment type="catalytic activity">
    <reaction evidence="1 8">
        <text>(S)-muconolactone = (4,5-dihydro-5-oxofuran-2-yl)-acetate</text>
        <dbReference type="Rhea" id="RHEA:12348"/>
        <dbReference type="ChEBI" id="CHEBI:58425"/>
        <dbReference type="ChEBI" id="CHEBI:58736"/>
        <dbReference type="EC" id="5.3.3.4"/>
    </reaction>
</comment>
<evidence type="ECO:0000256" key="6">
    <source>
        <dbReference type="ARBA" id="ARBA00022797"/>
    </source>
</evidence>
<keyword evidence="6 8" id="KW-0058">Aromatic hydrocarbons catabolism</keyword>
<evidence type="ECO:0000256" key="7">
    <source>
        <dbReference type="ARBA" id="ARBA00023235"/>
    </source>
</evidence>
<dbReference type="SUPFAM" id="SSF54909">
    <property type="entry name" value="Dimeric alpha+beta barrel"/>
    <property type="match status" value="1"/>
</dbReference>
<evidence type="ECO:0000259" key="9">
    <source>
        <dbReference type="Pfam" id="PF02426"/>
    </source>
</evidence>
<comment type="pathway">
    <text evidence="2 8">Aromatic compound metabolism; beta-ketoadipate pathway; 5-oxo-4,5-dihydro-2-furylacetate from catechol: step 3/3.</text>
</comment>
<dbReference type="InterPro" id="IPR003464">
    <property type="entry name" value="Muconolactone_d_Isoase"/>
</dbReference>
<comment type="similarity">
    <text evidence="3 8">Belongs to the muconolactone Delta-isomerase family.</text>
</comment>
<protein>
    <recommendedName>
        <fullName evidence="5 8">Muconolactone Delta-isomerase</fullName>
        <shortName evidence="8">MIase</shortName>
        <ecNumber evidence="5 8">5.3.3.4</ecNumber>
    </recommendedName>
</protein>
<evidence type="ECO:0000256" key="5">
    <source>
        <dbReference type="ARBA" id="ARBA00012070"/>
    </source>
</evidence>
<evidence type="ECO:0000256" key="4">
    <source>
        <dbReference type="ARBA" id="ARBA00011365"/>
    </source>
</evidence>
<organism evidence="10 11">
    <name type="scientific">Rhodococcoides trifolii</name>
    <dbReference type="NCBI Taxonomy" id="908250"/>
    <lineage>
        <taxon>Bacteria</taxon>
        <taxon>Bacillati</taxon>
        <taxon>Actinomycetota</taxon>
        <taxon>Actinomycetes</taxon>
        <taxon>Mycobacteriales</taxon>
        <taxon>Nocardiaceae</taxon>
        <taxon>Rhodococcoides</taxon>
    </lineage>
</organism>
<comment type="subunit">
    <text evidence="4">Homodecamer.</text>
</comment>
<name>A0A917G781_9NOCA</name>
<gene>
    <name evidence="10" type="ORF">GCM10007304_45110</name>
</gene>
<feature type="domain" description="Muconolactone isomerase" evidence="9">
    <location>
        <begin position="1"/>
        <end position="90"/>
    </location>
</feature>
<evidence type="ECO:0000256" key="8">
    <source>
        <dbReference type="PIRNR" id="PIRNR001486"/>
    </source>
</evidence>
<dbReference type="InterPro" id="IPR011008">
    <property type="entry name" value="Dimeric_a/b-barrel"/>
</dbReference>
<evidence type="ECO:0000256" key="1">
    <source>
        <dbReference type="ARBA" id="ARBA00001739"/>
    </source>
</evidence>
<sequence>MLFAVKMDVALPRDLDADVRADTLAREKAYSQDLQRGGEWVSIWRMVGQYSNLSIFHVADNERLHEILWNLPLFEFMTIEVTPLAQHPSDIAAG</sequence>
<evidence type="ECO:0000256" key="2">
    <source>
        <dbReference type="ARBA" id="ARBA00005193"/>
    </source>
</evidence>
<keyword evidence="7 8" id="KW-0413">Isomerase</keyword>
<dbReference type="RefSeq" id="WP_188547239.1">
    <property type="nucleotide sequence ID" value="NZ_BMCU01000006.1"/>
</dbReference>
<evidence type="ECO:0000313" key="11">
    <source>
        <dbReference type="Proteomes" id="UP000654257"/>
    </source>
</evidence>
<evidence type="ECO:0000256" key="3">
    <source>
        <dbReference type="ARBA" id="ARBA00010882"/>
    </source>
</evidence>
<dbReference type="Gene3D" id="3.30.70.1060">
    <property type="entry name" value="Dimeric alpha+beta barrel"/>
    <property type="match status" value="1"/>
</dbReference>
<dbReference type="AlphaFoldDB" id="A0A917G781"/>
<dbReference type="InterPro" id="IPR026029">
    <property type="entry name" value="MLI_dom"/>
</dbReference>
<reference evidence="10" key="2">
    <citation type="submission" date="2020-09" db="EMBL/GenBank/DDBJ databases">
        <authorList>
            <person name="Sun Q."/>
            <person name="Sedlacek I."/>
        </authorList>
    </citation>
    <scope>NUCLEOTIDE SEQUENCE</scope>
    <source>
        <strain evidence="10">CCM 7905</strain>
    </source>
</reference>
<accession>A0A917G781</accession>
<dbReference type="Pfam" id="PF02426">
    <property type="entry name" value="MIase"/>
    <property type="match status" value="1"/>
</dbReference>
<evidence type="ECO:0000313" key="10">
    <source>
        <dbReference type="EMBL" id="GGG26286.1"/>
    </source>
</evidence>
<dbReference type="GO" id="GO:0016159">
    <property type="term" value="F:muconolactone delta-isomerase activity"/>
    <property type="evidence" value="ECO:0007669"/>
    <property type="project" value="UniProtKB-EC"/>
</dbReference>
<dbReference type="Proteomes" id="UP000654257">
    <property type="component" value="Unassembled WGS sequence"/>
</dbReference>
<reference evidence="10" key="1">
    <citation type="journal article" date="2014" name="Int. J. Syst. Evol. Microbiol.">
        <title>Complete genome sequence of Corynebacterium casei LMG S-19264T (=DSM 44701T), isolated from a smear-ripened cheese.</title>
        <authorList>
            <consortium name="US DOE Joint Genome Institute (JGI-PGF)"/>
            <person name="Walter F."/>
            <person name="Albersmeier A."/>
            <person name="Kalinowski J."/>
            <person name="Ruckert C."/>
        </authorList>
    </citation>
    <scope>NUCLEOTIDE SEQUENCE</scope>
    <source>
        <strain evidence="10">CCM 7905</strain>
    </source>
</reference>